<dbReference type="EMBL" id="JBBNAF010000011">
    <property type="protein sequence ID" value="KAK9098048.1"/>
    <property type="molecule type" value="Genomic_DNA"/>
</dbReference>
<name>A0AAP0EY41_9MAGN</name>
<evidence type="ECO:0000256" key="1">
    <source>
        <dbReference type="SAM" id="MobiDB-lite"/>
    </source>
</evidence>
<feature type="compositionally biased region" description="Basic and acidic residues" evidence="1">
    <location>
        <begin position="69"/>
        <end position="118"/>
    </location>
</feature>
<gene>
    <name evidence="2" type="ORF">Syun_025093</name>
</gene>
<feature type="region of interest" description="Disordered" evidence="1">
    <location>
        <begin position="143"/>
        <end position="178"/>
    </location>
</feature>
<sequence length="452" mass="50514">MQWPKPTEKGDVVGVDREGRCGGGTCNDQGVTGTRRRRRRDQWEEVARSGGGRCSDGSGLRGGRRRRLTKGDSDRPWPKPNEKGDMVESDREGRRRRDGESIDKSVIDKDVHVERSDQNHVMDRKNLVMTGLVFDEVSRMWVEKGPDKDQGGEGDGDKEKGSDNVDEKSGVVDPVPILNNGSEVRVTESVKEMEYEQIENFNTHFDEGNANQRGDLEGDEEQATKMKSKPLSLSSIEGHGAVTSPVKRVEKFNVESAQNETKLFRTFIIGLSSTSQQPSNLLRSLFDELKTKVENMLDRIENFLISLDGMVQKIIGAIFKIGRDVGAGMRTVHKDMRTLLKKDHRVWEEGINIKFIVVDKVANVSTLMEMRAMVNGDDNGVAVEREGDRSGTSVDERLATVGSVLMLLLLLLKIGAAAAPPEDRCCCSRNRLNTSVIDLREKEDRCSRNRLN</sequence>
<comment type="caution">
    <text evidence="2">The sequence shown here is derived from an EMBL/GenBank/DDBJ whole genome shotgun (WGS) entry which is preliminary data.</text>
</comment>
<feature type="compositionally biased region" description="Basic and acidic residues" evidence="1">
    <location>
        <begin position="143"/>
        <end position="170"/>
    </location>
</feature>
<reference evidence="2 3" key="1">
    <citation type="submission" date="2024-01" db="EMBL/GenBank/DDBJ databases">
        <title>Genome assemblies of Stephania.</title>
        <authorList>
            <person name="Yang L."/>
        </authorList>
    </citation>
    <scope>NUCLEOTIDE SEQUENCE [LARGE SCALE GENOMIC DNA]</scope>
    <source>
        <strain evidence="2">YNDBR</strain>
        <tissue evidence="2">Leaf</tissue>
    </source>
</reference>
<evidence type="ECO:0000313" key="2">
    <source>
        <dbReference type="EMBL" id="KAK9098048.1"/>
    </source>
</evidence>
<dbReference type="Proteomes" id="UP001420932">
    <property type="component" value="Unassembled WGS sequence"/>
</dbReference>
<accession>A0AAP0EY41</accession>
<feature type="region of interest" description="Disordered" evidence="1">
    <location>
        <begin position="1"/>
        <end position="118"/>
    </location>
</feature>
<feature type="compositionally biased region" description="Basic and acidic residues" evidence="1">
    <location>
        <begin position="1"/>
        <end position="20"/>
    </location>
</feature>
<dbReference type="AlphaFoldDB" id="A0AAP0EY41"/>
<evidence type="ECO:0000313" key="3">
    <source>
        <dbReference type="Proteomes" id="UP001420932"/>
    </source>
</evidence>
<keyword evidence="3" id="KW-1185">Reference proteome</keyword>
<organism evidence="2 3">
    <name type="scientific">Stephania yunnanensis</name>
    <dbReference type="NCBI Taxonomy" id="152371"/>
    <lineage>
        <taxon>Eukaryota</taxon>
        <taxon>Viridiplantae</taxon>
        <taxon>Streptophyta</taxon>
        <taxon>Embryophyta</taxon>
        <taxon>Tracheophyta</taxon>
        <taxon>Spermatophyta</taxon>
        <taxon>Magnoliopsida</taxon>
        <taxon>Ranunculales</taxon>
        <taxon>Menispermaceae</taxon>
        <taxon>Menispermoideae</taxon>
        <taxon>Cissampelideae</taxon>
        <taxon>Stephania</taxon>
    </lineage>
</organism>
<proteinExistence type="predicted"/>
<protein>
    <submittedName>
        <fullName evidence="2">Uncharacterized protein</fullName>
    </submittedName>
</protein>